<feature type="coiled-coil region" evidence="4">
    <location>
        <begin position="141"/>
        <end position="168"/>
    </location>
</feature>
<dbReference type="Gene3D" id="1.20.245.10">
    <property type="entry name" value="Lipoxygenase-1, Domain 5"/>
    <property type="match status" value="2"/>
</dbReference>
<dbReference type="STRING" id="75743.A0A401Q7C3"/>
<evidence type="ECO:0000313" key="6">
    <source>
        <dbReference type="EMBL" id="GCB81285.1"/>
    </source>
</evidence>
<evidence type="ECO:0000256" key="2">
    <source>
        <dbReference type="ARBA" id="ARBA00022964"/>
    </source>
</evidence>
<dbReference type="InterPro" id="IPR013819">
    <property type="entry name" value="LipOase_C"/>
</dbReference>
<evidence type="ECO:0000256" key="3">
    <source>
        <dbReference type="ARBA" id="ARBA00023002"/>
    </source>
</evidence>
<evidence type="ECO:0000256" key="4">
    <source>
        <dbReference type="SAM" id="Coils"/>
    </source>
</evidence>
<sequence>LLTPHTRYTLEINTRARSDLLGEHGVIARVVSSGGAGQDVVAQRAFKSFTYQAMCLPDNLKERGLEGLKEYYYREDALLLWFAINKQPPPVTKEGISMEQLMDTLPDMSQSSVQMAFTWHLGRKVPNKILLGCFDEEYFTEEGAKEVIAEFEKELKLIEEQIRERNEGLPLKYEYLKPSNIENSVSI</sequence>
<comment type="caution">
    <text evidence="6">The sequence shown here is derived from an EMBL/GenBank/DDBJ whole genome shotgun (WGS) entry which is preliminary data.</text>
</comment>
<evidence type="ECO:0000259" key="5">
    <source>
        <dbReference type="PROSITE" id="PS51393"/>
    </source>
</evidence>
<gene>
    <name evidence="6" type="ORF">scyTo_0021812</name>
</gene>
<organism evidence="6 7">
    <name type="scientific">Scyliorhinus torazame</name>
    <name type="common">Cloudy catshark</name>
    <name type="synonym">Catulus torazame</name>
    <dbReference type="NCBI Taxonomy" id="75743"/>
    <lineage>
        <taxon>Eukaryota</taxon>
        <taxon>Metazoa</taxon>
        <taxon>Chordata</taxon>
        <taxon>Craniata</taxon>
        <taxon>Vertebrata</taxon>
        <taxon>Chondrichthyes</taxon>
        <taxon>Elasmobranchii</taxon>
        <taxon>Galeomorphii</taxon>
        <taxon>Galeoidea</taxon>
        <taxon>Carcharhiniformes</taxon>
        <taxon>Scyliorhinidae</taxon>
        <taxon>Scyliorhinus</taxon>
    </lineage>
</organism>
<feature type="domain" description="Lipoxygenase" evidence="5">
    <location>
        <begin position="1"/>
        <end position="84"/>
    </location>
</feature>
<dbReference type="InterPro" id="IPR000907">
    <property type="entry name" value="LipOase"/>
</dbReference>
<evidence type="ECO:0000313" key="7">
    <source>
        <dbReference type="Proteomes" id="UP000288216"/>
    </source>
</evidence>
<keyword evidence="2" id="KW-0223">Dioxygenase</keyword>
<feature type="domain" description="Lipoxygenase" evidence="5">
    <location>
        <begin position="87"/>
        <end position="187"/>
    </location>
</feature>
<dbReference type="Proteomes" id="UP000288216">
    <property type="component" value="Unassembled WGS sequence"/>
</dbReference>
<name>A0A401Q7C3_SCYTO</name>
<reference evidence="6 7" key="1">
    <citation type="journal article" date="2018" name="Nat. Ecol. Evol.">
        <title>Shark genomes provide insights into elasmobranch evolution and the origin of vertebrates.</title>
        <authorList>
            <person name="Hara Y"/>
            <person name="Yamaguchi K"/>
            <person name="Onimaru K"/>
            <person name="Kadota M"/>
            <person name="Koyanagi M"/>
            <person name="Keeley SD"/>
            <person name="Tatsumi K"/>
            <person name="Tanaka K"/>
            <person name="Motone F"/>
            <person name="Kageyama Y"/>
            <person name="Nozu R"/>
            <person name="Adachi N"/>
            <person name="Nishimura O"/>
            <person name="Nakagawa R"/>
            <person name="Tanegashima C"/>
            <person name="Kiyatake I"/>
            <person name="Matsumoto R"/>
            <person name="Murakumo K"/>
            <person name="Nishida K"/>
            <person name="Terakita A"/>
            <person name="Kuratani S"/>
            <person name="Sato K"/>
            <person name="Hyodo S Kuraku.S."/>
        </authorList>
    </citation>
    <scope>NUCLEOTIDE SEQUENCE [LARGE SCALE GENOMIC DNA]</scope>
</reference>
<protein>
    <recommendedName>
        <fullName evidence="5">Lipoxygenase domain-containing protein</fullName>
    </recommendedName>
</protein>
<dbReference type="GO" id="GO:0046872">
    <property type="term" value="F:metal ion binding"/>
    <property type="evidence" value="ECO:0007669"/>
    <property type="project" value="UniProtKB-KW"/>
</dbReference>
<accession>A0A401Q7C3</accession>
<dbReference type="SUPFAM" id="SSF48484">
    <property type="entry name" value="Lipoxigenase"/>
    <property type="match status" value="1"/>
</dbReference>
<proteinExistence type="predicted"/>
<dbReference type="Pfam" id="PF00305">
    <property type="entry name" value="Lipoxygenase"/>
    <property type="match status" value="1"/>
</dbReference>
<keyword evidence="3" id="KW-0560">Oxidoreductase</keyword>
<dbReference type="OrthoDB" id="407298at2759"/>
<evidence type="ECO:0000256" key="1">
    <source>
        <dbReference type="ARBA" id="ARBA00022723"/>
    </source>
</evidence>
<dbReference type="GO" id="GO:0034440">
    <property type="term" value="P:lipid oxidation"/>
    <property type="evidence" value="ECO:0007669"/>
    <property type="project" value="InterPro"/>
</dbReference>
<feature type="non-terminal residue" evidence="6">
    <location>
        <position position="1"/>
    </location>
</feature>
<dbReference type="AlphaFoldDB" id="A0A401Q7C3"/>
<keyword evidence="7" id="KW-1185">Reference proteome</keyword>
<keyword evidence="1" id="KW-0479">Metal-binding</keyword>
<dbReference type="InterPro" id="IPR036226">
    <property type="entry name" value="LipOase_C_sf"/>
</dbReference>
<dbReference type="PANTHER" id="PTHR11771">
    <property type="entry name" value="LIPOXYGENASE"/>
    <property type="match status" value="1"/>
</dbReference>
<dbReference type="PROSITE" id="PS51393">
    <property type="entry name" value="LIPOXYGENASE_3"/>
    <property type="match status" value="2"/>
</dbReference>
<dbReference type="GO" id="GO:0016702">
    <property type="term" value="F:oxidoreductase activity, acting on single donors with incorporation of molecular oxygen, incorporation of two atoms of oxygen"/>
    <property type="evidence" value="ECO:0007669"/>
    <property type="project" value="InterPro"/>
</dbReference>
<keyword evidence="4" id="KW-0175">Coiled coil</keyword>
<dbReference type="EMBL" id="BFAA01020096">
    <property type="protein sequence ID" value="GCB81285.1"/>
    <property type="molecule type" value="Genomic_DNA"/>
</dbReference>